<dbReference type="PANTHER" id="PTHR30015">
    <property type="entry name" value="MRR RESTRICTION SYSTEM PROTEIN"/>
    <property type="match status" value="1"/>
</dbReference>
<proteinExistence type="predicted"/>
<dbReference type="Gene3D" id="3.40.1350.10">
    <property type="match status" value="1"/>
</dbReference>
<dbReference type="OrthoDB" id="9797274at2"/>
<gene>
    <name evidence="4" type="ORF">KMAL_30720</name>
</gene>
<evidence type="ECO:0000259" key="3">
    <source>
        <dbReference type="Pfam" id="PF04471"/>
    </source>
</evidence>
<dbReference type="GO" id="GO:0003677">
    <property type="term" value="F:DNA binding"/>
    <property type="evidence" value="ECO:0007669"/>
    <property type="project" value="InterPro"/>
</dbReference>
<dbReference type="InterPro" id="IPR011856">
    <property type="entry name" value="tRNA_endonuc-like_dom_sf"/>
</dbReference>
<sequence length="376" mass="40536">MTCVRKGNILHPCALAVTVGLMTAPAAAQGTVYRVPAQAIGCATAPAARHLPDGIVGPGCRHAGTAARWVLVQRDGDITALRRDGGRHDRVLYFRTHDVSQVPASGVIARGWHWLHDGGLAVWAALAAGVAGMGIGGYGRLAMAGGTVLLGWPVLCLVARWWARRRARTLCAALVARHADTLRLRRRQLLGRNSYGVVKPEKWHRERDEFIATIVRPALRAAGRAAQWPRIAGWVTARIEQVARAAPQRPDTVGPGMDPLEYEQYCAAELRHDGWQADTTVGSGDQGADIVASRRGLRMVVQCKLYSRAVGNDAVQQITAARAHYNATVAAVVSNAAYTRAAQQLARTNGVWLLHHDELRGLSQRLKHGPTPAAIA</sequence>
<dbReference type="SUPFAM" id="SSF52980">
    <property type="entry name" value="Restriction endonuclease-like"/>
    <property type="match status" value="1"/>
</dbReference>
<dbReference type="Pfam" id="PF04471">
    <property type="entry name" value="Mrr_cat"/>
    <property type="match status" value="1"/>
</dbReference>
<feature type="signal peptide" evidence="2">
    <location>
        <begin position="1"/>
        <end position="28"/>
    </location>
</feature>
<evidence type="ECO:0000256" key="2">
    <source>
        <dbReference type="SAM" id="SignalP"/>
    </source>
</evidence>
<accession>A0A2S3VXH1</accession>
<dbReference type="EMBL" id="POTC01000083">
    <property type="protein sequence ID" value="POF61312.1"/>
    <property type="molecule type" value="Genomic_DNA"/>
</dbReference>
<dbReference type="GO" id="GO:0015666">
    <property type="term" value="F:restriction endodeoxyribonuclease activity"/>
    <property type="evidence" value="ECO:0007669"/>
    <property type="project" value="TreeGrafter"/>
</dbReference>
<organism evidence="4 5">
    <name type="scientific">Novacetimonas maltaceti</name>
    <dbReference type="NCBI Taxonomy" id="1203393"/>
    <lineage>
        <taxon>Bacteria</taxon>
        <taxon>Pseudomonadati</taxon>
        <taxon>Pseudomonadota</taxon>
        <taxon>Alphaproteobacteria</taxon>
        <taxon>Acetobacterales</taxon>
        <taxon>Acetobacteraceae</taxon>
        <taxon>Novacetimonas</taxon>
    </lineage>
</organism>
<feature type="chain" id="PRO_5015515248" description="Restriction endonuclease type IV Mrr domain-containing protein" evidence="2">
    <location>
        <begin position="29"/>
        <end position="376"/>
    </location>
</feature>
<dbReference type="RefSeq" id="WP_110096419.1">
    <property type="nucleotide sequence ID" value="NZ_POTC01000083.1"/>
</dbReference>
<feature type="transmembrane region" description="Helical" evidence="1">
    <location>
        <begin position="120"/>
        <end position="138"/>
    </location>
</feature>
<keyword evidence="1" id="KW-1133">Transmembrane helix</keyword>
<dbReference type="GO" id="GO:0009307">
    <property type="term" value="P:DNA restriction-modification system"/>
    <property type="evidence" value="ECO:0007669"/>
    <property type="project" value="InterPro"/>
</dbReference>
<feature type="domain" description="Restriction endonuclease type IV Mrr" evidence="3">
    <location>
        <begin position="257"/>
        <end position="361"/>
    </location>
</feature>
<protein>
    <recommendedName>
        <fullName evidence="3">Restriction endonuclease type IV Mrr domain-containing protein</fullName>
    </recommendedName>
</protein>
<keyword evidence="5" id="KW-1185">Reference proteome</keyword>
<dbReference type="InterPro" id="IPR052906">
    <property type="entry name" value="Type_IV_Methyl-Rstrct_Enzyme"/>
</dbReference>
<comment type="caution">
    <text evidence="4">The sequence shown here is derived from an EMBL/GenBank/DDBJ whole genome shotgun (WGS) entry which is preliminary data.</text>
</comment>
<evidence type="ECO:0000313" key="5">
    <source>
        <dbReference type="Proteomes" id="UP000237344"/>
    </source>
</evidence>
<feature type="transmembrane region" description="Helical" evidence="1">
    <location>
        <begin position="144"/>
        <end position="163"/>
    </location>
</feature>
<evidence type="ECO:0000256" key="1">
    <source>
        <dbReference type="SAM" id="Phobius"/>
    </source>
</evidence>
<reference evidence="4 5" key="1">
    <citation type="submission" date="2018-01" db="EMBL/GenBank/DDBJ databases">
        <title>Draft Genome Sequence of Komagataeibacter maltaceti LMG 1529, a Vinegar Producing Acetic Acid Bacterium Isolated from Malt Vinegar Brewery Acetifiers.</title>
        <authorList>
            <person name="Zhang Q."/>
            <person name="Hollensteiner J."/>
            <person name="Poehlein A."/>
            <person name="Daniel R."/>
        </authorList>
    </citation>
    <scope>NUCLEOTIDE SEQUENCE [LARGE SCALE GENOMIC DNA]</scope>
    <source>
        <strain evidence="4 5">LMG 1529</strain>
    </source>
</reference>
<evidence type="ECO:0000313" key="4">
    <source>
        <dbReference type="EMBL" id="POF61312.1"/>
    </source>
</evidence>
<dbReference type="InterPro" id="IPR007560">
    <property type="entry name" value="Restrct_endonuc_IV_Mrr"/>
</dbReference>
<keyword evidence="2" id="KW-0732">Signal</keyword>
<keyword evidence="1" id="KW-0472">Membrane</keyword>
<dbReference type="AlphaFoldDB" id="A0A2S3VXH1"/>
<dbReference type="InterPro" id="IPR011335">
    <property type="entry name" value="Restrct_endonuc-II-like"/>
</dbReference>
<keyword evidence="1" id="KW-0812">Transmembrane</keyword>
<dbReference type="Proteomes" id="UP000237344">
    <property type="component" value="Unassembled WGS sequence"/>
</dbReference>
<name>A0A2S3VXH1_9PROT</name>
<dbReference type="PANTHER" id="PTHR30015:SF6">
    <property type="entry name" value="SLL1429 PROTEIN"/>
    <property type="match status" value="1"/>
</dbReference>